<dbReference type="HOGENOM" id="CLU_610469_0_0_1"/>
<feature type="region of interest" description="Disordered" evidence="1">
    <location>
        <begin position="150"/>
        <end position="196"/>
    </location>
</feature>
<evidence type="ECO:0000313" key="3">
    <source>
        <dbReference type="Proteomes" id="UP000001449"/>
    </source>
</evidence>
<reference evidence="2 3" key="2">
    <citation type="journal article" date="2008" name="Nature">
        <title>The Phaeodactylum genome reveals the evolutionary history of diatom genomes.</title>
        <authorList>
            <person name="Bowler C."/>
            <person name="Allen A.E."/>
            <person name="Badger J.H."/>
            <person name="Grimwood J."/>
            <person name="Jabbari K."/>
            <person name="Kuo A."/>
            <person name="Maheswari U."/>
            <person name="Martens C."/>
            <person name="Maumus F."/>
            <person name="Otillar R.P."/>
            <person name="Rayko E."/>
            <person name="Salamov A."/>
            <person name="Vandepoele K."/>
            <person name="Beszteri B."/>
            <person name="Gruber A."/>
            <person name="Heijde M."/>
            <person name="Katinka M."/>
            <person name="Mock T."/>
            <person name="Valentin K."/>
            <person name="Verret F."/>
            <person name="Berges J.A."/>
            <person name="Brownlee C."/>
            <person name="Cadoret J.P."/>
            <person name="Chiovitti A."/>
            <person name="Choi C.J."/>
            <person name="Coesel S."/>
            <person name="De Martino A."/>
            <person name="Detter J.C."/>
            <person name="Durkin C."/>
            <person name="Falciatore A."/>
            <person name="Fournet J."/>
            <person name="Haruta M."/>
            <person name="Huysman M.J."/>
            <person name="Jenkins B.D."/>
            <person name="Jiroutova K."/>
            <person name="Jorgensen R.E."/>
            <person name="Joubert Y."/>
            <person name="Kaplan A."/>
            <person name="Kroger N."/>
            <person name="Kroth P.G."/>
            <person name="La Roche J."/>
            <person name="Lindquist E."/>
            <person name="Lommer M."/>
            <person name="Martin-Jezequel V."/>
            <person name="Lopez P.J."/>
            <person name="Lucas S."/>
            <person name="Mangogna M."/>
            <person name="McGinnis K."/>
            <person name="Medlin L.K."/>
            <person name="Montsant A."/>
            <person name="Oudot-Le Secq M.P."/>
            <person name="Napoli C."/>
            <person name="Obornik M."/>
            <person name="Parker M.S."/>
            <person name="Petit J.L."/>
            <person name="Porcel B.M."/>
            <person name="Poulsen N."/>
            <person name="Robison M."/>
            <person name="Rychlewski L."/>
            <person name="Rynearson T.A."/>
            <person name="Schmutz J."/>
            <person name="Shapiro H."/>
            <person name="Siaut M."/>
            <person name="Stanley M."/>
            <person name="Sussman M.R."/>
            <person name="Taylor A.R."/>
            <person name="Vardi A."/>
            <person name="von Dassow P."/>
            <person name="Vyverman W."/>
            <person name="Willis A."/>
            <person name="Wyrwicz L.S."/>
            <person name="Rokhsar D.S."/>
            <person name="Weissenbach J."/>
            <person name="Armbrust E.V."/>
            <person name="Green B.R."/>
            <person name="Van de Peer Y."/>
            <person name="Grigoriev I.V."/>
        </authorList>
    </citation>
    <scope>NUCLEOTIDE SEQUENCE [LARGE SCALE GENOMIC DNA]</scope>
    <source>
        <strain evidence="2 3">CCMP1335</strain>
    </source>
</reference>
<reference evidence="2 3" key="1">
    <citation type="journal article" date="2004" name="Science">
        <title>The genome of the diatom Thalassiosira pseudonana: ecology, evolution, and metabolism.</title>
        <authorList>
            <person name="Armbrust E.V."/>
            <person name="Berges J.A."/>
            <person name="Bowler C."/>
            <person name="Green B.R."/>
            <person name="Martinez D."/>
            <person name="Putnam N.H."/>
            <person name="Zhou S."/>
            <person name="Allen A.E."/>
            <person name="Apt K.E."/>
            <person name="Bechner M."/>
            <person name="Brzezinski M.A."/>
            <person name="Chaal B.K."/>
            <person name="Chiovitti A."/>
            <person name="Davis A.K."/>
            <person name="Demarest M.S."/>
            <person name="Detter J.C."/>
            <person name="Glavina T."/>
            <person name="Goodstein D."/>
            <person name="Hadi M.Z."/>
            <person name="Hellsten U."/>
            <person name="Hildebrand M."/>
            <person name="Jenkins B.D."/>
            <person name="Jurka J."/>
            <person name="Kapitonov V.V."/>
            <person name="Kroger N."/>
            <person name="Lau W.W."/>
            <person name="Lane T.W."/>
            <person name="Larimer F.W."/>
            <person name="Lippmeier J.C."/>
            <person name="Lucas S."/>
            <person name="Medina M."/>
            <person name="Montsant A."/>
            <person name="Obornik M."/>
            <person name="Parker M.S."/>
            <person name="Palenik B."/>
            <person name="Pazour G.J."/>
            <person name="Richardson P.M."/>
            <person name="Rynearson T.A."/>
            <person name="Saito M.A."/>
            <person name="Schwartz D.C."/>
            <person name="Thamatrakoln K."/>
            <person name="Valentin K."/>
            <person name="Vardi A."/>
            <person name="Wilkerson F.P."/>
            <person name="Rokhsar D.S."/>
        </authorList>
    </citation>
    <scope>NUCLEOTIDE SEQUENCE [LARGE SCALE GENOMIC DNA]</scope>
    <source>
        <strain evidence="2 3">CCMP1335</strain>
    </source>
</reference>
<dbReference type="KEGG" id="tps:THAPSDRAFT_24747"/>
<dbReference type="EMBL" id="CM000649">
    <property type="protein sequence ID" value="EED88854.1"/>
    <property type="molecule type" value="Genomic_DNA"/>
</dbReference>
<dbReference type="Proteomes" id="UP000001449">
    <property type="component" value="Chromosome 14"/>
</dbReference>
<evidence type="ECO:0000256" key="1">
    <source>
        <dbReference type="SAM" id="MobiDB-lite"/>
    </source>
</evidence>
<accession>B8CCX6</accession>
<feature type="compositionally biased region" description="Basic and acidic residues" evidence="1">
    <location>
        <begin position="150"/>
        <end position="160"/>
    </location>
</feature>
<protein>
    <recommendedName>
        <fullName evidence="4">HMG box domain-containing protein</fullName>
    </recommendedName>
</protein>
<feature type="region of interest" description="Disordered" evidence="1">
    <location>
        <begin position="351"/>
        <end position="370"/>
    </location>
</feature>
<sequence length="449" mass="50036">MSFNSKHGDNSNADESNAKTKAKVDRVYNNYNLFFILERELLLQSNNAGSASASSLSSSKNNGNGVRIPNEDYTDLTIPPLPSRYASLTLPPHWYVHGERQKRQHKKSHGVVSFREMAALIANYWKSVDGETLAFLEAVSKVLKQRQEEIRKRKAEEQDQKTPASSSRRRRLSVQTDVCDEEEACDEEDQKMPSSNYGYEYDTSRYFSSDGMTRRASNVYDAYGRSHSAESYGYYQHHRQLHRHQERDMSYESHSYEWPHPHSAHGSMSIGFETSLSQSGSGVSSSGVNECPLGMNADIASSSSWYASHGRLEDNRSRTAYDDSYNTSYHRYRPSSLSALRYTFGYQQEPTSTSDVASSSAQHQQQQQLDSSLPFDSLFSGTSFDATRIGGGVTNEASDASPVAAAAAATSNASLPEAQVAMEDDYIISLWTRGMSSDTTQSNSKDAIN</sequence>
<evidence type="ECO:0000313" key="2">
    <source>
        <dbReference type="EMBL" id="EED88854.1"/>
    </source>
</evidence>
<keyword evidence="3" id="KW-1185">Reference proteome</keyword>
<feature type="compositionally biased region" description="Acidic residues" evidence="1">
    <location>
        <begin position="178"/>
        <end position="189"/>
    </location>
</feature>
<gene>
    <name evidence="2" type="ORF">THAPSDRAFT_24747</name>
</gene>
<evidence type="ECO:0008006" key="4">
    <source>
        <dbReference type="Google" id="ProtNLM"/>
    </source>
</evidence>
<name>B8CCX6_THAPS</name>
<dbReference type="InParanoid" id="B8CCX6"/>
<feature type="compositionally biased region" description="Low complexity" evidence="1">
    <location>
        <begin position="354"/>
        <end position="370"/>
    </location>
</feature>
<dbReference type="AlphaFoldDB" id="B8CCX6"/>
<dbReference type="GeneID" id="7451607"/>
<dbReference type="RefSeq" id="XP_002293845.1">
    <property type="nucleotide sequence ID" value="XM_002293809.1"/>
</dbReference>
<dbReference type="eggNOG" id="ENOG502TA3T">
    <property type="taxonomic scope" value="Eukaryota"/>
</dbReference>
<organism evidence="2 3">
    <name type="scientific">Thalassiosira pseudonana</name>
    <name type="common">Marine diatom</name>
    <name type="synonym">Cyclotella nana</name>
    <dbReference type="NCBI Taxonomy" id="35128"/>
    <lineage>
        <taxon>Eukaryota</taxon>
        <taxon>Sar</taxon>
        <taxon>Stramenopiles</taxon>
        <taxon>Ochrophyta</taxon>
        <taxon>Bacillariophyta</taxon>
        <taxon>Coscinodiscophyceae</taxon>
        <taxon>Thalassiosirophycidae</taxon>
        <taxon>Thalassiosirales</taxon>
        <taxon>Thalassiosiraceae</taxon>
        <taxon>Thalassiosira</taxon>
    </lineage>
</organism>
<dbReference type="PaxDb" id="35128-Thaps24747"/>
<proteinExistence type="predicted"/>